<evidence type="ECO:0000256" key="3">
    <source>
        <dbReference type="ARBA" id="ARBA00022741"/>
    </source>
</evidence>
<organism evidence="6 7">
    <name type="scientific">Fistulina hepatica ATCC 64428</name>
    <dbReference type="NCBI Taxonomy" id="1128425"/>
    <lineage>
        <taxon>Eukaryota</taxon>
        <taxon>Fungi</taxon>
        <taxon>Dikarya</taxon>
        <taxon>Basidiomycota</taxon>
        <taxon>Agaricomycotina</taxon>
        <taxon>Agaricomycetes</taxon>
        <taxon>Agaricomycetidae</taxon>
        <taxon>Agaricales</taxon>
        <taxon>Fistulinaceae</taxon>
        <taxon>Fistulina</taxon>
    </lineage>
</organism>
<dbReference type="PANTHER" id="PTHR43117:SF4">
    <property type="entry name" value="OSMOPROTECTANT IMPORT ATP-BINDING PROTEIN OSMV"/>
    <property type="match status" value="1"/>
</dbReference>
<dbReference type="PANTHER" id="PTHR43117">
    <property type="entry name" value="OSMOPROTECTANT IMPORT ATP-BINDING PROTEIN OSMV"/>
    <property type="match status" value="1"/>
</dbReference>
<evidence type="ECO:0000259" key="5">
    <source>
        <dbReference type="PROSITE" id="PS50893"/>
    </source>
</evidence>
<keyword evidence="3" id="KW-0547">Nucleotide-binding</keyword>
<dbReference type="InterPro" id="IPR003593">
    <property type="entry name" value="AAA+_ATPase"/>
</dbReference>
<sequence>VIHVPKADVYKLGDSNAAEPIFRDLDWVVRDGEKWAVLDSGSGKKAALSKTLLGYSRIKPPPPGGVFPLFPSEAVAIVSFGNRQRAAHGAFYDYTARYGAVRDEDRITLRQSMFPETIPRERFAYELDDDVDLDRHVDIPAEKLHFFNRLVEKMGLSQLLDLPVVALSNGQTRRARIIKAILSQPRLLLLDEPLTGLDVHHRPALLDVLHALHQEKNPRMVLGLRTQDPVPDWITHIALVRGQRVITGPAAEVLADEAAHQQRKTVSAPFITKSTVGDILIDLQGVNVKYADRSVLKNIHWQIREGERWHLQGPNGSGKTTLLALLTGDHPQSYTQRPPMRMFARTRAQLSTPHLHSLIGVVSPELFDAFPRRGGMTVWDVVGTGFDGVFVPRGQARVGEGVMAPPDVPHRLSRMREVLDALGPAAWGSDGDVHEAFEKREFVGLSIGEQRMVLLMRALVGRPPLVLLDEVWSGMDERMVNAARAYLRGLQAFTSRQAVVVITHWEDEVPWSDADGVKRFRLQDGSGDVV</sequence>
<dbReference type="Gene3D" id="3.40.50.300">
    <property type="entry name" value="P-loop containing nucleotide triphosphate hydrolases"/>
    <property type="match status" value="2"/>
</dbReference>
<feature type="domain" description="ABC transporter" evidence="5">
    <location>
        <begin position="281"/>
        <end position="530"/>
    </location>
</feature>
<evidence type="ECO:0000313" key="6">
    <source>
        <dbReference type="EMBL" id="KIY51464.1"/>
    </source>
</evidence>
<evidence type="ECO:0000256" key="4">
    <source>
        <dbReference type="ARBA" id="ARBA00022840"/>
    </source>
</evidence>
<evidence type="ECO:0000256" key="2">
    <source>
        <dbReference type="ARBA" id="ARBA00022448"/>
    </source>
</evidence>
<feature type="non-terminal residue" evidence="6">
    <location>
        <position position="530"/>
    </location>
</feature>
<keyword evidence="6" id="KW-0378">Hydrolase</keyword>
<reference evidence="6 7" key="1">
    <citation type="journal article" date="2015" name="Fungal Genet. Biol.">
        <title>Evolution of novel wood decay mechanisms in Agaricales revealed by the genome sequences of Fistulina hepatica and Cylindrobasidium torrendii.</title>
        <authorList>
            <person name="Floudas D."/>
            <person name="Held B.W."/>
            <person name="Riley R."/>
            <person name="Nagy L.G."/>
            <person name="Koehler G."/>
            <person name="Ransdell A.S."/>
            <person name="Younus H."/>
            <person name="Chow J."/>
            <person name="Chiniquy J."/>
            <person name="Lipzen A."/>
            <person name="Tritt A."/>
            <person name="Sun H."/>
            <person name="Haridas S."/>
            <person name="LaButti K."/>
            <person name="Ohm R.A."/>
            <person name="Kues U."/>
            <person name="Blanchette R.A."/>
            <person name="Grigoriev I.V."/>
            <person name="Minto R.E."/>
            <person name="Hibbett D.S."/>
        </authorList>
    </citation>
    <scope>NUCLEOTIDE SEQUENCE [LARGE SCALE GENOMIC DNA]</scope>
    <source>
        <strain evidence="6 7">ATCC 64428</strain>
    </source>
</reference>
<dbReference type="AlphaFoldDB" id="A0A0D7AI92"/>
<evidence type="ECO:0000313" key="7">
    <source>
        <dbReference type="Proteomes" id="UP000054144"/>
    </source>
</evidence>
<accession>A0A0D7AI92</accession>
<dbReference type="GO" id="GO:0005524">
    <property type="term" value="F:ATP binding"/>
    <property type="evidence" value="ECO:0007669"/>
    <property type="project" value="UniProtKB-KW"/>
</dbReference>
<dbReference type="SMART" id="SM00382">
    <property type="entry name" value="AAA"/>
    <property type="match status" value="2"/>
</dbReference>
<feature type="domain" description="ABC transporter" evidence="5">
    <location>
        <begin position="4"/>
        <end position="267"/>
    </location>
</feature>
<dbReference type="PROSITE" id="PS50893">
    <property type="entry name" value="ABC_TRANSPORTER_2"/>
    <property type="match status" value="2"/>
</dbReference>
<dbReference type="InterPro" id="IPR003439">
    <property type="entry name" value="ABC_transporter-like_ATP-bd"/>
</dbReference>
<comment type="similarity">
    <text evidence="1">Belongs to the ABC transporter superfamily.</text>
</comment>
<protein>
    <submittedName>
        <fullName evidence="6">p-loop containing nucleoside triphosphate hydrolase protein</fullName>
    </submittedName>
</protein>
<proteinExistence type="inferred from homology"/>
<feature type="non-terminal residue" evidence="6">
    <location>
        <position position="1"/>
    </location>
</feature>
<evidence type="ECO:0000256" key="1">
    <source>
        <dbReference type="ARBA" id="ARBA00005417"/>
    </source>
</evidence>
<dbReference type="GO" id="GO:0016887">
    <property type="term" value="F:ATP hydrolysis activity"/>
    <property type="evidence" value="ECO:0007669"/>
    <property type="project" value="InterPro"/>
</dbReference>
<dbReference type="InterPro" id="IPR027417">
    <property type="entry name" value="P-loop_NTPase"/>
</dbReference>
<gene>
    <name evidence="6" type="ORF">FISHEDRAFT_10065</name>
</gene>
<dbReference type="SUPFAM" id="SSF52540">
    <property type="entry name" value="P-loop containing nucleoside triphosphate hydrolases"/>
    <property type="match status" value="2"/>
</dbReference>
<keyword evidence="7" id="KW-1185">Reference proteome</keyword>
<keyword evidence="2" id="KW-0813">Transport</keyword>
<dbReference type="Pfam" id="PF00005">
    <property type="entry name" value="ABC_tran"/>
    <property type="match status" value="2"/>
</dbReference>
<keyword evidence="4" id="KW-0067">ATP-binding</keyword>
<dbReference type="EMBL" id="KN881650">
    <property type="protein sequence ID" value="KIY51464.1"/>
    <property type="molecule type" value="Genomic_DNA"/>
</dbReference>
<dbReference type="Proteomes" id="UP000054144">
    <property type="component" value="Unassembled WGS sequence"/>
</dbReference>
<dbReference type="OrthoDB" id="10255969at2759"/>
<name>A0A0D7AI92_9AGAR</name>